<dbReference type="EMBL" id="LAQL01000019">
    <property type="protein sequence ID" value="KLN59099.1"/>
    <property type="molecule type" value="Genomic_DNA"/>
</dbReference>
<feature type="signal peptide" evidence="1">
    <location>
        <begin position="1"/>
        <end position="35"/>
    </location>
</feature>
<dbReference type="AlphaFoldDB" id="A0A0H2M9B0"/>
<comment type="caution">
    <text evidence="3">The sequence shown here is derived from an EMBL/GenBank/DDBJ whole genome shotgun (WGS) entry which is preliminary data.</text>
</comment>
<sequence>MLEFLKMSKKLLSTVFSLSLVAFTSGTVLSSAALADEAADIAKGTEIAEEWDRRDWGFGDTESYMEMQLENRHGDKSIREMRQKTLEVPGHDVGDKSLTIFDKPRDVKGTAFLSFAKIFDPDDQWMYLPAVKRVKRISSKNKSGPFLGSEFAYEDLSAQELKKYTYKWLRDEPCGELQCAVVEQTPTYENSGYTKMITWYDLSEYRQQKIDYYDRKGKLLKTLVSSDFKQHLDKYWRPYNMYMENHQTGKKTRLVFSKIEFQKGLKDSELTKNTLKRVR</sequence>
<feature type="chain" id="PRO_5002597065" evidence="1">
    <location>
        <begin position="36"/>
        <end position="279"/>
    </location>
</feature>
<dbReference type="STRING" id="1489064.WH96_19115"/>
<evidence type="ECO:0000259" key="2">
    <source>
        <dbReference type="Pfam" id="PF17131"/>
    </source>
</evidence>
<evidence type="ECO:0000313" key="3">
    <source>
        <dbReference type="EMBL" id="KLN59099.1"/>
    </source>
</evidence>
<dbReference type="InterPro" id="IPR033399">
    <property type="entry name" value="TP_0789-like"/>
</dbReference>
<name>A0A0H2M9B0_9PROT</name>
<dbReference type="Pfam" id="PF17131">
    <property type="entry name" value="LolA_like"/>
    <property type="match status" value="1"/>
</dbReference>
<proteinExistence type="predicted"/>
<dbReference type="PATRIC" id="fig|1489064.4.peg.835"/>
<evidence type="ECO:0000256" key="1">
    <source>
        <dbReference type="SAM" id="SignalP"/>
    </source>
</evidence>
<gene>
    <name evidence="3" type="ORF">WH96_19115</name>
</gene>
<reference evidence="3 4" key="1">
    <citation type="submission" date="2015-03" db="EMBL/GenBank/DDBJ databases">
        <title>Genome Sequence of Kiloniella spongiae MEBiC09566, isolated from a marine sponge.</title>
        <authorList>
            <person name="Shao Z."/>
            <person name="Wang L."/>
            <person name="Li X."/>
        </authorList>
    </citation>
    <scope>NUCLEOTIDE SEQUENCE [LARGE SCALE GENOMIC DNA]</scope>
    <source>
        <strain evidence="3 4">MEBiC09566</strain>
    </source>
</reference>
<evidence type="ECO:0000313" key="4">
    <source>
        <dbReference type="Proteomes" id="UP000035444"/>
    </source>
</evidence>
<dbReference type="Gene3D" id="2.50.20.10">
    <property type="entry name" value="Lipoprotein localisation LolA/LolB/LppX"/>
    <property type="match status" value="1"/>
</dbReference>
<keyword evidence="1" id="KW-0732">Signal</keyword>
<dbReference type="CDD" id="cd16329">
    <property type="entry name" value="LolA_like"/>
    <property type="match status" value="1"/>
</dbReference>
<protein>
    <submittedName>
        <fullName evidence="3">Membrane protein</fullName>
    </submittedName>
</protein>
<accession>A0A0H2M9B0</accession>
<organism evidence="3 4">
    <name type="scientific">Kiloniella spongiae</name>
    <dbReference type="NCBI Taxonomy" id="1489064"/>
    <lineage>
        <taxon>Bacteria</taxon>
        <taxon>Pseudomonadati</taxon>
        <taxon>Pseudomonadota</taxon>
        <taxon>Alphaproteobacteria</taxon>
        <taxon>Rhodospirillales</taxon>
        <taxon>Kiloniellaceae</taxon>
        <taxon>Kiloniella</taxon>
    </lineage>
</organism>
<keyword evidence="4" id="KW-1185">Reference proteome</keyword>
<dbReference type="Proteomes" id="UP000035444">
    <property type="component" value="Unassembled WGS sequence"/>
</dbReference>
<feature type="domain" description="Uncharacterized protein TP-0789" evidence="2">
    <location>
        <begin position="95"/>
        <end position="277"/>
    </location>
</feature>